<keyword evidence="2" id="KW-0732">Signal</keyword>
<gene>
    <name evidence="3" type="primary">AVEN_19579_1</name>
    <name evidence="3" type="ORF">TNIN_189501</name>
</gene>
<accession>A0A8X6IP09</accession>
<reference evidence="3" key="1">
    <citation type="submission" date="2020-08" db="EMBL/GenBank/DDBJ databases">
        <title>Multicomponent nature underlies the extraordinary mechanical properties of spider dragline silk.</title>
        <authorList>
            <person name="Kono N."/>
            <person name="Nakamura H."/>
            <person name="Mori M."/>
            <person name="Yoshida Y."/>
            <person name="Ohtoshi R."/>
            <person name="Malay A.D."/>
            <person name="Moran D.A.P."/>
            <person name="Tomita M."/>
            <person name="Numata K."/>
            <person name="Arakawa K."/>
        </authorList>
    </citation>
    <scope>NUCLEOTIDE SEQUENCE</scope>
</reference>
<dbReference type="Proteomes" id="UP000886998">
    <property type="component" value="Unassembled WGS sequence"/>
</dbReference>
<comment type="caution">
    <text evidence="3">The sequence shown here is derived from an EMBL/GenBank/DDBJ whole genome shotgun (WGS) entry which is preliminary data.</text>
</comment>
<feature type="compositionally biased region" description="Polar residues" evidence="1">
    <location>
        <begin position="75"/>
        <end position="86"/>
    </location>
</feature>
<organism evidence="3 4">
    <name type="scientific">Trichonephila inaurata madagascariensis</name>
    <dbReference type="NCBI Taxonomy" id="2747483"/>
    <lineage>
        <taxon>Eukaryota</taxon>
        <taxon>Metazoa</taxon>
        <taxon>Ecdysozoa</taxon>
        <taxon>Arthropoda</taxon>
        <taxon>Chelicerata</taxon>
        <taxon>Arachnida</taxon>
        <taxon>Araneae</taxon>
        <taxon>Araneomorphae</taxon>
        <taxon>Entelegynae</taxon>
        <taxon>Araneoidea</taxon>
        <taxon>Nephilidae</taxon>
        <taxon>Trichonephila</taxon>
        <taxon>Trichonephila inaurata</taxon>
    </lineage>
</organism>
<feature type="region of interest" description="Disordered" evidence="1">
    <location>
        <begin position="75"/>
        <end position="108"/>
    </location>
</feature>
<dbReference type="OrthoDB" id="6432333at2759"/>
<keyword evidence="4" id="KW-1185">Reference proteome</keyword>
<feature type="signal peptide" evidence="2">
    <location>
        <begin position="1"/>
        <end position="32"/>
    </location>
</feature>
<feature type="chain" id="PRO_5036444278" evidence="2">
    <location>
        <begin position="33"/>
        <end position="251"/>
    </location>
</feature>
<evidence type="ECO:0000313" key="3">
    <source>
        <dbReference type="EMBL" id="GFS54171.1"/>
    </source>
</evidence>
<evidence type="ECO:0000313" key="4">
    <source>
        <dbReference type="Proteomes" id="UP000886998"/>
    </source>
</evidence>
<protein>
    <submittedName>
        <fullName evidence="3">Uncharacterized protein</fullName>
    </submittedName>
</protein>
<feature type="compositionally biased region" description="Basic and acidic residues" evidence="1">
    <location>
        <begin position="162"/>
        <end position="172"/>
    </location>
</feature>
<name>A0A8X6IP09_9ARAC</name>
<evidence type="ECO:0000256" key="1">
    <source>
        <dbReference type="SAM" id="MobiDB-lite"/>
    </source>
</evidence>
<evidence type="ECO:0000256" key="2">
    <source>
        <dbReference type="SAM" id="SignalP"/>
    </source>
</evidence>
<sequence>MVLTWMFRETDRCRMFSLLCFIVIFLVPSTRSMEEDAPRPLVISLPINVAMPVQRTPSYEPEESAEEQQRVVTRTFNPNSDPSSDYPQEDNQQDSNNNNNNYNPGSSFLSWNPGNKFMVLQISDFIGTRTQQEPTESEEQERVEDTRVRKHKRPSQGTYDFEDYRRASENRRRPDKIKKQKSSSASSERKMKSKHRDLDDDEEEDGEVYGTDPVVHYLKEKKRKNRRKSIDLSDMRQDDDEEFTIRDWWQY</sequence>
<dbReference type="EMBL" id="BMAV01026876">
    <property type="protein sequence ID" value="GFS54171.1"/>
    <property type="molecule type" value="Genomic_DNA"/>
</dbReference>
<dbReference type="AlphaFoldDB" id="A0A8X6IP09"/>
<proteinExistence type="predicted"/>
<feature type="region of interest" description="Disordered" evidence="1">
    <location>
        <begin position="128"/>
        <end position="215"/>
    </location>
</feature>